<name>A0A378KID2_9GAMM</name>
<protein>
    <submittedName>
        <fullName evidence="2">Transposase</fullName>
    </submittedName>
</protein>
<dbReference type="EMBL" id="UGOA01000002">
    <property type="protein sequence ID" value="STX83933.1"/>
    <property type="molecule type" value="Genomic_DNA"/>
</dbReference>
<feature type="domain" description="DDE" evidence="1">
    <location>
        <begin position="4"/>
        <end position="86"/>
    </location>
</feature>
<sequence>MQKTVNIDKSGFNKAALEHINKLLLSMDYGILLIEVRHIKYLNNMVEPDHRGIKNITKYMLEFKSFEAGEASIAGIELPQMLKKEQMENAGDTPPWKWFYGLAP</sequence>
<evidence type="ECO:0000313" key="2">
    <source>
        <dbReference type="EMBL" id="STX83933.1"/>
    </source>
</evidence>
<dbReference type="InterPro" id="IPR032874">
    <property type="entry name" value="DDE_dom"/>
</dbReference>
<gene>
    <name evidence="2" type="ORF">NCTC13292_03168</name>
</gene>
<evidence type="ECO:0000313" key="3">
    <source>
        <dbReference type="Proteomes" id="UP000254677"/>
    </source>
</evidence>
<evidence type="ECO:0000259" key="1">
    <source>
        <dbReference type="Pfam" id="PF13610"/>
    </source>
</evidence>
<dbReference type="Proteomes" id="UP000254677">
    <property type="component" value="Unassembled WGS sequence"/>
</dbReference>
<reference evidence="2 3" key="1">
    <citation type="submission" date="2018-06" db="EMBL/GenBank/DDBJ databases">
        <authorList>
            <consortium name="Pathogen Informatics"/>
            <person name="Doyle S."/>
        </authorList>
    </citation>
    <scope>NUCLEOTIDE SEQUENCE [LARGE SCALE GENOMIC DNA]</scope>
    <source>
        <strain evidence="2 3">NCTC13292</strain>
    </source>
</reference>
<proteinExistence type="predicted"/>
<organism evidence="2 3">
    <name type="scientific">Legionella donaldsonii</name>
    <dbReference type="NCBI Taxonomy" id="45060"/>
    <lineage>
        <taxon>Bacteria</taxon>
        <taxon>Pseudomonadati</taxon>
        <taxon>Pseudomonadota</taxon>
        <taxon>Gammaproteobacteria</taxon>
        <taxon>Legionellales</taxon>
        <taxon>Legionellaceae</taxon>
        <taxon>Legionella</taxon>
    </lineage>
</organism>
<keyword evidence="3" id="KW-1185">Reference proteome</keyword>
<accession>A0A378KID2</accession>
<dbReference type="Pfam" id="PF13610">
    <property type="entry name" value="DDE_Tnp_IS240"/>
    <property type="match status" value="1"/>
</dbReference>
<dbReference type="AlphaFoldDB" id="A0A378KID2"/>